<sequence>MARVERTALEVMLQLPDLVPVEADTLAADACAVPAYRAVHEAVLAAGGLSAARALVASTGSSKVWVDQVREAASAPVEPLVTELAVAPLPEDRPDALAQYVRSIALKLVDVGLTRQVAEAKGRLQRMDSDADPAAYQEAFATLIALEGRRRQLRTDG</sequence>
<dbReference type="Pfam" id="PF08278">
    <property type="entry name" value="DnaG_DnaB_bind"/>
    <property type="match status" value="1"/>
</dbReference>
<reference evidence="2" key="1">
    <citation type="submission" date="2016-10" db="EMBL/GenBank/DDBJ databases">
        <title>Sequence of Gallionella enrichment culture.</title>
        <authorList>
            <person name="Poehlein A."/>
            <person name="Muehling M."/>
            <person name="Daniel R."/>
        </authorList>
    </citation>
    <scope>NUCLEOTIDE SEQUENCE</scope>
</reference>
<comment type="caution">
    <text evidence="2">The sequence shown here is derived from an EMBL/GenBank/DDBJ whole genome shotgun (WGS) entry which is preliminary data.</text>
</comment>
<gene>
    <name evidence="2" type="ORF">GALL_434050</name>
</gene>
<dbReference type="EMBL" id="MLJW01002333">
    <property type="protein sequence ID" value="OIQ74937.1"/>
    <property type="molecule type" value="Genomic_DNA"/>
</dbReference>
<accession>A0A1J5PTZ4</accession>
<organism evidence="2">
    <name type="scientific">mine drainage metagenome</name>
    <dbReference type="NCBI Taxonomy" id="410659"/>
    <lineage>
        <taxon>unclassified sequences</taxon>
        <taxon>metagenomes</taxon>
        <taxon>ecological metagenomes</taxon>
    </lineage>
</organism>
<evidence type="ECO:0000313" key="2">
    <source>
        <dbReference type="EMBL" id="OIQ74937.1"/>
    </source>
</evidence>
<dbReference type="InterPro" id="IPR013173">
    <property type="entry name" value="DNA_primase_DnaG_DnaB-bd_dom"/>
</dbReference>
<dbReference type="AlphaFoldDB" id="A0A1J5PTZ4"/>
<name>A0A1J5PTZ4_9ZZZZ</name>
<proteinExistence type="predicted"/>
<feature type="domain" description="DNA primase DnaG DnaB-binding" evidence="1">
    <location>
        <begin position="4"/>
        <end position="140"/>
    </location>
</feature>
<evidence type="ECO:0000259" key="1">
    <source>
        <dbReference type="SMART" id="SM00766"/>
    </source>
</evidence>
<protein>
    <recommendedName>
        <fullName evidence="1">DNA primase DnaG DnaB-binding domain-containing protein</fullName>
    </recommendedName>
</protein>
<dbReference type="GO" id="GO:0006269">
    <property type="term" value="P:DNA replication, synthesis of primer"/>
    <property type="evidence" value="ECO:0007669"/>
    <property type="project" value="InterPro"/>
</dbReference>
<dbReference type="SMART" id="SM00766">
    <property type="entry name" value="DnaG_DnaB_bind"/>
    <property type="match status" value="1"/>
</dbReference>